<gene>
    <name evidence="3" type="ORF">Tbon_02740</name>
</gene>
<evidence type="ECO:0000256" key="1">
    <source>
        <dbReference type="ARBA" id="ARBA00008635"/>
    </source>
</evidence>
<comment type="similarity">
    <text evidence="1">Belongs to the DinB family.</text>
</comment>
<dbReference type="SUPFAM" id="SSF109854">
    <property type="entry name" value="DinB/YfiT-like putative metalloenzymes"/>
    <property type="match status" value="1"/>
</dbReference>
<accession>A0ABX6BZ34</accession>
<protein>
    <recommendedName>
        <fullName evidence="5">DinB family protein</fullName>
    </recommendedName>
</protein>
<dbReference type="Proteomes" id="UP000326331">
    <property type="component" value="Chromosome"/>
</dbReference>
<evidence type="ECO:0000313" key="4">
    <source>
        <dbReference type="Proteomes" id="UP000326331"/>
    </source>
</evidence>
<sequence length="197" mass="21983">MGLRKGGVQSGLEARQVFRSVDAFLRYFEGVNRRAVRDIGALPPEADGWTPKTGDGERAWSINKLVGHMCGSRLYFASAYLGRGWISPPPPDVSRRELWVPALEASFAEFRELLAGTPDAWLERRIPMIDSDGTLSGWRILMMMIEHDIHHRSQIDTYAGLNGWEVPQIYNRAAETIGALQEQERAKHGVSGPGNPL</sequence>
<dbReference type="InterPro" id="IPR034660">
    <property type="entry name" value="DinB/YfiT-like"/>
</dbReference>
<dbReference type="InterPro" id="IPR007837">
    <property type="entry name" value="DinB"/>
</dbReference>
<dbReference type="Pfam" id="PF05163">
    <property type="entry name" value="DinB"/>
    <property type="match status" value="1"/>
</dbReference>
<proteinExistence type="inferred from homology"/>
<organism evidence="3 4">
    <name type="scientific">Tepidiforma bonchosmolovskayae</name>
    <dbReference type="NCBI Taxonomy" id="2601677"/>
    <lineage>
        <taxon>Bacteria</taxon>
        <taxon>Bacillati</taxon>
        <taxon>Chloroflexota</taxon>
        <taxon>Tepidiformia</taxon>
        <taxon>Tepidiformales</taxon>
        <taxon>Tepidiformaceae</taxon>
        <taxon>Tepidiforma</taxon>
    </lineage>
</organism>
<dbReference type="Gene3D" id="1.20.120.450">
    <property type="entry name" value="dinb family like domain"/>
    <property type="match status" value="1"/>
</dbReference>
<dbReference type="EMBL" id="CP042829">
    <property type="protein sequence ID" value="QFG02252.1"/>
    <property type="molecule type" value="Genomic_DNA"/>
</dbReference>
<evidence type="ECO:0000256" key="2">
    <source>
        <dbReference type="ARBA" id="ARBA00022723"/>
    </source>
</evidence>
<evidence type="ECO:0000313" key="3">
    <source>
        <dbReference type="EMBL" id="QFG02252.1"/>
    </source>
</evidence>
<keyword evidence="2" id="KW-0479">Metal-binding</keyword>
<evidence type="ECO:0008006" key="5">
    <source>
        <dbReference type="Google" id="ProtNLM"/>
    </source>
</evidence>
<reference evidence="3 4" key="1">
    <citation type="submission" date="2019-10" db="EMBL/GenBank/DDBJ databases">
        <title>Thermopilla bonchosmolovskayae gen. nov., sp. nov., a moderately thermophilic Chloroflexi bacterium from a Chukotka hot spring (Arctic, Russia), representing a novel classis Thermopillaia, which include previously uncultivated lineage OLB14.</title>
        <authorList>
            <person name="Kochetkova T.V."/>
            <person name="Zayulina K.S."/>
            <person name="Zhigarkov V.S."/>
            <person name="Minaev N.V."/>
            <person name="Novikov A."/>
            <person name="Toshchakov S.V."/>
            <person name="Elcheninov A.G."/>
            <person name="Kublanov I.V."/>
        </authorList>
    </citation>
    <scope>NUCLEOTIDE SEQUENCE [LARGE SCALE GENOMIC DNA]</scope>
    <source>
        <strain evidence="3 4">3753O</strain>
    </source>
</reference>
<name>A0ABX6BZ34_9CHLR</name>
<keyword evidence="4" id="KW-1185">Reference proteome</keyword>